<keyword evidence="5 11" id="KW-0418">Kinase</keyword>
<feature type="region of interest" description="Disordered" evidence="8">
    <location>
        <begin position="227"/>
        <end position="305"/>
    </location>
</feature>
<dbReference type="InterPro" id="IPR000719">
    <property type="entry name" value="Prot_kinase_dom"/>
</dbReference>
<feature type="transmembrane region" description="Helical" evidence="9">
    <location>
        <begin position="26"/>
        <end position="50"/>
    </location>
</feature>
<evidence type="ECO:0000259" key="10">
    <source>
        <dbReference type="PROSITE" id="PS50011"/>
    </source>
</evidence>
<evidence type="ECO:0000256" key="6">
    <source>
        <dbReference type="ARBA" id="ARBA00022840"/>
    </source>
</evidence>
<dbReference type="RefSeq" id="WP_125312498.1">
    <property type="nucleotide sequence ID" value="NZ_RSEC01000058.1"/>
</dbReference>
<accession>A0A427T2K3</accession>
<feature type="transmembrane region" description="Helical" evidence="9">
    <location>
        <begin position="174"/>
        <end position="193"/>
    </location>
</feature>
<dbReference type="InterPro" id="IPR017441">
    <property type="entry name" value="Protein_kinase_ATP_BS"/>
</dbReference>
<keyword evidence="9" id="KW-1133">Transmembrane helix</keyword>
<keyword evidence="6 7" id="KW-0067">ATP-binding</keyword>
<keyword evidence="12" id="KW-1185">Reference proteome</keyword>
<gene>
    <name evidence="11" type="ORF">EIY87_25920</name>
</gene>
<organism evidence="11 12">
    <name type="scientific">Amycolatopsis eburnea</name>
    <dbReference type="NCBI Taxonomy" id="2267691"/>
    <lineage>
        <taxon>Bacteria</taxon>
        <taxon>Bacillati</taxon>
        <taxon>Actinomycetota</taxon>
        <taxon>Actinomycetes</taxon>
        <taxon>Pseudonocardiales</taxon>
        <taxon>Pseudonocardiaceae</taxon>
        <taxon>Amycolatopsis</taxon>
    </lineage>
</organism>
<reference evidence="11 12" key="1">
    <citation type="submission" date="2018-12" db="EMBL/GenBank/DDBJ databases">
        <title>Amycolatopsis eburnea sp. nov. actinomycete associate with arbuscular mycorrhiza fungal spore.</title>
        <authorList>
            <person name="Lumyong S."/>
            <person name="Chaiya L."/>
        </authorList>
    </citation>
    <scope>NUCLEOTIDE SEQUENCE [LARGE SCALE GENOMIC DNA]</scope>
    <source>
        <strain evidence="11 12">GLM-1</strain>
    </source>
</reference>
<evidence type="ECO:0000313" key="11">
    <source>
        <dbReference type="EMBL" id="RSD13198.1"/>
    </source>
</evidence>
<keyword evidence="9" id="KW-0812">Transmembrane</keyword>
<proteinExistence type="predicted"/>
<dbReference type="GO" id="GO:0005524">
    <property type="term" value="F:ATP binding"/>
    <property type="evidence" value="ECO:0007669"/>
    <property type="project" value="UniProtKB-UniRule"/>
</dbReference>
<dbReference type="Proteomes" id="UP000267081">
    <property type="component" value="Unassembled WGS sequence"/>
</dbReference>
<dbReference type="EMBL" id="RSEC01000058">
    <property type="protein sequence ID" value="RSD13198.1"/>
    <property type="molecule type" value="Genomic_DNA"/>
</dbReference>
<evidence type="ECO:0000256" key="8">
    <source>
        <dbReference type="SAM" id="MobiDB-lite"/>
    </source>
</evidence>
<feature type="transmembrane region" description="Helical" evidence="9">
    <location>
        <begin position="142"/>
        <end position="162"/>
    </location>
</feature>
<dbReference type="GO" id="GO:0004674">
    <property type="term" value="F:protein serine/threonine kinase activity"/>
    <property type="evidence" value="ECO:0007669"/>
    <property type="project" value="UniProtKB-KW"/>
</dbReference>
<feature type="transmembrane region" description="Helical" evidence="9">
    <location>
        <begin position="199"/>
        <end position="220"/>
    </location>
</feature>
<keyword evidence="9" id="KW-0472">Membrane</keyword>
<evidence type="ECO:0000256" key="9">
    <source>
        <dbReference type="SAM" id="Phobius"/>
    </source>
</evidence>
<feature type="compositionally biased region" description="Pro residues" evidence="8">
    <location>
        <begin position="254"/>
        <end position="266"/>
    </location>
</feature>
<feature type="region of interest" description="Disordered" evidence="8">
    <location>
        <begin position="560"/>
        <end position="586"/>
    </location>
</feature>
<dbReference type="Gene3D" id="1.10.510.10">
    <property type="entry name" value="Transferase(Phosphotransferase) domain 1"/>
    <property type="match status" value="1"/>
</dbReference>
<sequence>MNGLASALLSLAHSLFGPGFCPGDWVWATSAAGALVALLPPIGALAISIIRKGTGNRYDATTLSVFGAIGLVTALILPWLLSNGVSGVFRAERAGTKSGLTASEASTLTSGSCWVDTQKEYLGGGPNVYEVLFYKNNAALPTFVYVAAFILLPAGSLLFVILQGRTAFRRGPKWPSRFIWIPFAAMLAFSVGMEANTALHFWLGFLPFSVLGLIPVAMVGPPPWSVINRSDAPPRREPEPYRPPPPSASQMQPRPTPPPPPPPVNKPYPKTALASAPEPPPMAGALAAAPGPIPPPPGSRNAGGSRYRRVKQLGAGGFGTVWQAVDTQLNRTVALKIAHAPDRDTAERMQREARALAVVSHPNCVKVYDLAEEPDGLALVMEYLEGRPLAELVDGQGPLDDVAAGRLWATMAGALAAAHEKGVLHRDIKPSNIVLDPSGLAHLIDFGIARSQGDSKMTATGMMIGTPDFVAPEQAMGSAASPASDAWQLAATISYALSGQPPRGTRETPMAALMAAARAEPVSRLPQRSAHARLLAASLDPEPRRRPTLNSVRREVEGWLSRAGKSADGPVTRVVPRQPGGQAPRR</sequence>
<protein>
    <recommendedName>
        <fullName evidence="1">non-specific serine/threonine protein kinase</fullName>
        <ecNumber evidence="1">2.7.11.1</ecNumber>
    </recommendedName>
</protein>
<dbReference type="CDD" id="cd14014">
    <property type="entry name" value="STKc_PknB_like"/>
    <property type="match status" value="1"/>
</dbReference>
<dbReference type="InterPro" id="IPR008271">
    <property type="entry name" value="Ser/Thr_kinase_AS"/>
</dbReference>
<name>A0A427T2K3_9PSEU</name>
<feature type="binding site" evidence="7">
    <location>
        <position position="336"/>
    </location>
    <ligand>
        <name>ATP</name>
        <dbReference type="ChEBI" id="CHEBI:30616"/>
    </ligand>
</feature>
<dbReference type="PANTHER" id="PTHR43289">
    <property type="entry name" value="MITOGEN-ACTIVATED PROTEIN KINASE KINASE KINASE 20-RELATED"/>
    <property type="match status" value="1"/>
</dbReference>
<evidence type="ECO:0000256" key="2">
    <source>
        <dbReference type="ARBA" id="ARBA00022527"/>
    </source>
</evidence>
<evidence type="ECO:0000256" key="1">
    <source>
        <dbReference type="ARBA" id="ARBA00012513"/>
    </source>
</evidence>
<dbReference type="AlphaFoldDB" id="A0A427T2K3"/>
<evidence type="ECO:0000256" key="3">
    <source>
        <dbReference type="ARBA" id="ARBA00022679"/>
    </source>
</evidence>
<comment type="caution">
    <text evidence="11">The sequence shown here is derived from an EMBL/GenBank/DDBJ whole genome shotgun (WGS) entry which is preliminary data.</text>
</comment>
<dbReference type="EC" id="2.7.11.1" evidence="1"/>
<dbReference type="PANTHER" id="PTHR43289:SF6">
    <property type="entry name" value="SERINE_THREONINE-PROTEIN KINASE NEKL-3"/>
    <property type="match status" value="1"/>
</dbReference>
<feature type="domain" description="Protein kinase" evidence="10">
    <location>
        <begin position="307"/>
        <end position="560"/>
    </location>
</feature>
<evidence type="ECO:0000313" key="12">
    <source>
        <dbReference type="Proteomes" id="UP000267081"/>
    </source>
</evidence>
<keyword evidence="3" id="KW-0808">Transferase</keyword>
<evidence type="ECO:0000256" key="5">
    <source>
        <dbReference type="ARBA" id="ARBA00022777"/>
    </source>
</evidence>
<dbReference type="SMART" id="SM00220">
    <property type="entry name" value="S_TKc"/>
    <property type="match status" value="1"/>
</dbReference>
<dbReference type="PROSITE" id="PS00107">
    <property type="entry name" value="PROTEIN_KINASE_ATP"/>
    <property type="match status" value="1"/>
</dbReference>
<keyword evidence="4 7" id="KW-0547">Nucleotide-binding</keyword>
<evidence type="ECO:0000256" key="4">
    <source>
        <dbReference type="ARBA" id="ARBA00022741"/>
    </source>
</evidence>
<dbReference type="Pfam" id="PF00069">
    <property type="entry name" value="Pkinase"/>
    <property type="match status" value="1"/>
</dbReference>
<dbReference type="OrthoDB" id="9762169at2"/>
<evidence type="ECO:0000256" key="7">
    <source>
        <dbReference type="PROSITE-ProRule" id="PRU10141"/>
    </source>
</evidence>
<dbReference type="Gene3D" id="3.30.200.20">
    <property type="entry name" value="Phosphorylase Kinase, domain 1"/>
    <property type="match status" value="1"/>
</dbReference>
<dbReference type="PROSITE" id="PS50011">
    <property type="entry name" value="PROTEIN_KINASE_DOM"/>
    <property type="match status" value="1"/>
</dbReference>
<dbReference type="SUPFAM" id="SSF56112">
    <property type="entry name" value="Protein kinase-like (PK-like)"/>
    <property type="match status" value="1"/>
</dbReference>
<keyword evidence="2 11" id="KW-0723">Serine/threonine-protein kinase</keyword>
<dbReference type="InterPro" id="IPR011009">
    <property type="entry name" value="Kinase-like_dom_sf"/>
</dbReference>
<feature type="transmembrane region" description="Helical" evidence="9">
    <location>
        <begin position="62"/>
        <end position="81"/>
    </location>
</feature>
<dbReference type="PROSITE" id="PS00108">
    <property type="entry name" value="PROTEIN_KINASE_ST"/>
    <property type="match status" value="1"/>
</dbReference>